<reference evidence="2" key="1">
    <citation type="journal article" date="2020" name="Stud. Mycol.">
        <title>101 Dothideomycetes genomes: a test case for predicting lifestyles and emergence of pathogens.</title>
        <authorList>
            <person name="Haridas S."/>
            <person name="Albert R."/>
            <person name="Binder M."/>
            <person name="Bloem J."/>
            <person name="Labutti K."/>
            <person name="Salamov A."/>
            <person name="Andreopoulos B."/>
            <person name="Baker S."/>
            <person name="Barry K."/>
            <person name="Bills G."/>
            <person name="Bluhm B."/>
            <person name="Cannon C."/>
            <person name="Castanera R."/>
            <person name="Culley D."/>
            <person name="Daum C."/>
            <person name="Ezra D."/>
            <person name="Gonzalez J."/>
            <person name="Henrissat B."/>
            <person name="Kuo A."/>
            <person name="Liang C."/>
            <person name="Lipzen A."/>
            <person name="Lutzoni F."/>
            <person name="Magnuson J."/>
            <person name="Mondo S."/>
            <person name="Nolan M."/>
            <person name="Ohm R."/>
            <person name="Pangilinan J."/>
            <person name="Park H.-J."/>
            <person name="Ramirez L."/>
            <person name="Alfaro M."/>
            <person name="Sun H."/>
            <person name="Tritt A."/>
            <person name="Yoshinaga Y."/>
            <person name="Zwiers L.-H."/>
            <person name="Turgeon B."/>
            <person name="Goodwin S."/>
            <person name="Spatafora J."/>
            <person name="Crous P."/>
            <person name="Grigoriev I."/>
        </authorList>
    </citation>
    <scope>NUCLEOTIDE SEQUENCE</scope>
    <source>
        <strain evidence="2">CBS 123094</strain>
    </source>
</reference>
<keyword evidence="1" id="KW-1133">Transmembrane helix</keyword>
<feature type="transmembrane region" description="Helical" evidence="1">
    <location>
        <begin position="44"/>
        <end position="65"/>
    </location>
</feature>
<evidence type="ECO:0000313" key="2">
    <source>
        <dbReference type="EMBL" id="KAF2007638.1"/>
    </source>
</evidence>
<accession>A0A6A5X3X7</accession>
<organism evidence="2 3">
    <name type="scientific">Amniculicola lignicola CBS 123094</name>
    <dbReference type="NCBI Taxonomy" id="1392246"/>
    <lineage>
        <taxon>Eukaryota</taxon>
        <taxon>Fungi</taxon>
        <taxon>Dikarya</taxon>
        <taxon>Ascomycota</taxon>
        <taxon>Pezizomycotina</taxon>
        <taxon>Dothideomycetes</taxon>
        <taxon>Pleosporomycetidae</taxon>
        <taxon>Pleosporales</taxon>
        <taxon>Amniculicolaceae</taxon>
        <taxon>Amniculicola</taxon>
    </lineage>
</organism>
<keyword evidence="3" id="KW-1185">Reference proteome</keyword>
<dbReference type="EMBL" id="ML977556">
    <property type="protein sequence ID" value="KAF2007638.1"/>
    <property type="molecule type" value="Genomic_DNA"/>
</dbReference>
<proteinExistence type="predicted"/>
<name>A0A6A5X3X7_9PLEO</name>
<dbReference type="AlphaFoldDB" id="A0A6A5X3X7"/>
<sequence>MPSSQPRRSSRRDVELFEQRRVFNNSSELGACGNMLFKSLKPEFSIVLCIGFVEVITWAVDGFVFT</sequence>
<keyword evidence="1" id="KW-0472">Membrane</keyword>
<gene>
    <name evidence="2" type="ORF">P154DRAFT_151</name>
</gene>
<keyword evidence="1" id="KW-0812">Transmembrane</keyword>
<evidence type="ECO:0000313" key="3">
    <source>
        <dbReference type="Proteomes" id="UP000799779"/>
    </source>
</evidence>
<evidence type="ECO:0000256" key="1">
    <source>
        <dbReference type="SAM" id="Phobius"/>
    </source>
</evidence>
<dbReference type="Proteomes" id="UP000799779">
    <property type="component" value="Unassembled WGS sequence"/>
</dbReference>
<protein>
    <submittedName>
        <fullName evidence="2">Uncharacterized protein</fullName>
    </submittedName>
</protein>